<keyword evidence="2" id="KW-1185">Reference proteome</keyword>
<dbReference type="AlphaFoldDB" id="A0A2I3TWJ8"/>
<dbReference type="EMBL" id="AACZ04057952">
    <property type="status" value="NOT_ANNOTATED_CDS"/>
    <property type="molecule type" value="Genomic_DNA"/>
</dbReference>
<reference evidence="1 2" key="1">
    <citation type="journal article" date="2005" name="Nature">
        <title>Initial sequence of the chimpanzee genome and comparison with the human genome.</title>
        <authorList>
            <consortium name="Chimpanzee sequencing and analysis consortium"/>
        </authorList>
    </citation>
    <scope>NUCLEOTIDE SEQUENCE [LARGE SCALE GENOMIC DNA]</scope>
</reference>
<reference evidence="1" key="2">
    <citation type="submission" date="2025-08" db="UniProtKB">
        <authorList>
            <consortium name="Ensembl"/>
        </authorList>
    </citation>
    <scope>IDENTIFICATION</scope>
</reference>
<accession>A0A2I3TWJ8</accession>
<dbReference type="Ensembl" id="ENSPTRT00000109170.1">
    <property type="protein sequence ID" value="ENSPTRP00000093352.1"/>
    <property type="gene ID" value="ENSPTRG00000021542.7"/>
</dbReference>
<name>A0A2I3TWJ8_PANTR</name>
<dbReference type="GeneTree" id="ENSGT00950000182975"/>
<protein>
    <submittedName>
        <fullName evidence="1">Calmodulin regulated spectrin associated protein 1</fullName>
    </submittedName>
</protein>
<dbReference type="EMBL" id="AACZ04057951">
    <property type="status" value="NOT_ANNOTATED_CDS"/>
    <property type="molecule type" value="Genomic_DNA"/>
</dbReference>
<sequence>MFLSHLGRYAVCAVSVEAECYGFYCGAFLVVRECQARFCSAQGCSGAERRENSVTPEEQPASCTYLQRDQTQFPRQPCCRDPG</sequence>
<evidence type="ECO:0000313" key="2">
    <source>
        <dbReference type="Proteomes" id="UP000002277"/>
    </source>
</evidence>
<dbReference type="Proteomes" id="UP000002277">
    <property type="component" value="Chromosome 9"/>
</dbReference>
<proteinExistence type="predicted"/>
<evidence type="ECO:0000313" key="1">
    <source>
        <dbReference type="Ensembl" id="ENSPTRP00000093352.1"/>
    </source>
</evidence>
<organism evidence="1 2">
    <name type="scientific">Pan troglodytes</name>
    <name type="common">Chimpanzee</name>
    <dbReference type="NCBI Taxonomy" id="9598"/>
    <lineage>
        <taxon>Eukaryota</taxon>
        <taxon>Metazoa</taxon>
        <taxon>Chordata</taxon>
        <taxon>Craniata</taxon>
        <taxon>Vertebrata</taxon>
        <taxon>Euteleostomi</taxon>
        <taxon>Mammalia</taxon>
        <taxon>Eutheria</taxon>
        <taxon>Euarchontoglires</taxon>
        <taxon>Primates</taxon>
        <taxon>Haplorrhini</taxon>
        <taxon>Catarrhini</taxon>
        <taxon>Hominidae</taxon>
        <taxon>Pan</taxon>
    </lineage>
</organism>
<evidence type="ECO:0000313" key="3">
    <source>
        <dbReference type="VGNC" id="VGNC:4644"/>
    </source>
</evidence>
<dbReference type="VGNC" id="VGNC:4644">
    <property type="gene designation" value="CAMSAP1"/>
</dbReference>
<dbReference type="Bgee" id="ENSPTRG00000021542">
    <property type="expression patterns" value="Expressed in cerebellar cortex and 20 other cell types or tissues"/>
</dbReference>
<gene>
    <name evidence="1 3" type="primary">CAMSAP1</name>
</gene>
<reference evidence="1" key="3">
    <citation type="submission" date="2025-09" db="UniProtKB">
        <authorList>
            <consortium name="Ensembl"/>
        </authorList>
    </citation>
    <scope>IDENTIFICATION</scope>
</reference>